<dbReference type="RefSeq" id="WP_074877403.1">
    <property type="nucleotide sequence ID" value="NZ_FOXI01000004.1"/>
</dbReference>
<keyword evidence="4" id="KW-1185">Reference proteome</keyword>
<accession>A0A1I5R8E6</accession>
<feature type="region of interest" description="Disordered" evidence="1">
    <location>
        <begin position="300"/>
        <end position="330"/>
    </location>
</feature>
<feature type="compositionally biased region" description="Basic and acidic residues" evidence="1">
    <location>
        <begin position="302"/>
        <end position="330"/>
    </location>
</feature>
<dbReference type="Proteomes" id="UP000183769">
    <property type="component" value="Unassembled WGS sequence"/>
</dbReference>
<feature type="region of interest" description="Disordered" evidence="1">
    <location>
        <begin position="114"/>
        <end position="141"/>
    </location>
</feature>
<dbReference type="AlphaFoldDB" id="A0A1I5R8E6"/>
<protein>
    <submittedName>
        <fullName evidence="3">Nucleoside-diphosphate-sugar epimerase</fullName>
    </submittedName>
</protein>
<evidence type="ECO:0000259" key="2">
    <source>
        <dbReference type="Pfam" id="PF01370"/>
    </source>
</evidence>
<evidence type="ECO:0000256" key="1">
    <source>
        <dbReference type="SAM" id="MobiDB-lite"/>
    </source>
</evidence>
<evidence type="ECO:0000313" key="4">
    <source>
        <dbReference type="Proteomes" id="UP000183769"/>
    </source>
</evidence>
<dbReference type="EMBL" id="FOXI01000004">
    <property type="protein sequence ID" value="SFP54789.1"/>
    <property type="molecule type" value="Genomic_DNA"/>
</dbReference>
<dbReference type="InterPro" id="IPR036291">
    <property type="entry name" value="NAD(P)-bd_dom_sf"/>
</dbReference>
<dbReference type="SUPFAM" id="SSF51735">
    <property type="entry name" value="NAD(P)-binding Rossmann-fold domains"/>
    <property type="match status" value="1"/>
</dbReference>
<evidence type="ECO:0000313" key="3">
    <source>
        <dbReference type="EMBL" id="SFP54789.1"/>
    </source>
</evidence>
<name>A0A1I5R8E6_9EURY</name>
<dbReference type="OrthoDB" id="312217at2157"/>
<dbReference type="PANTHER" id="PTHR43245">
    <property type="entry name" value="BIFUNCTIONAL POLYMYXIN RESISTANCE PROTEIN ARNA"/>
    <property type="match status" value="1"/>
</dbReference>
<reference evidence="4" key="1">
    <citation type="submission" date="2016-10" db="EMBL/GenBank/DDBJ databases">
        <authorList>
            <person name="Varghese N."/>
            <person name="Submissions S."/>
        </authorList>
    </citation>
    <scope>NUCLEOTIDE SEQUENCE [LARGE SCALE GENOMIC DNA]</scope>
    <source>
        <strain evidence="4">CGMCC 1.10329</strain>
    </source>
</reference>
<feature type="domain" description="NAD-dependent epimerase/dehydratase" evidence="2">
    <location>
        <begin position="5"/>
        <end position="225"/>
    </location>
</feature>
<dbReference type="Pfam" id="PF01370">
    <property type="entry name" value="Epimerase"/>
    <property type="match status" value="1"/>
</dbReference>
<gene>
    <name evidence="3" type="ORF">SAMN05216277_104290</name>
</gene>
<dbReference type="Gene3D" id="3.40.50.720">
    <property type="entry name" value="NAD(P)-binding Rossmann-like Domain"/>
    <property type="match status" value="1"/>
</dbReference>
<organism evidence="3 4">
    <name type="scientific">Halolamina pelagica</name>
    <dbReference type="NCBI Taxonomy" id="699431"/>
    <lineage>
        <taxon>Archaea</taxon>
        <taxon>Methanobacteriati</taxon>
        <taxon>Methanobacteriota</taxon>
        <taxon>Stenosarchaea group</taxon>
        <taxon>Halobacteria</taxon>
        <taxon>Halobacteriales</taxon>
        <taxon>Haloferacaceae</taxon>
    </lineage>
</organism>
<dbReference type="InterPro" id="IPR001509">
    <property type="entry name" value="Epimerase_deHydtase"/>
</dbReference>
<proteinExistence type="predicted"/>
<dbReference type="InterPro" id="IPR050177">
    <property type="entry name" value="Lipid_A_modif_metabolic_enz"/>
</dbReference>
<sequence length="330" mass="35632">MTDTALVVGGTRFVGRHTVSELLDHDYRVTTFTRGESGNPFADDDRVDSVHGDRTDREALETARDAADPDVVIDTCAYHPGDVETATDVFAAADAYVYVSSGSAYDAPDVPMREDGTALHDCTPEQATDDDVESYGPRKAEGDRVVARAAEDGVTAMAVRPMLVYGPHDYTERFAYWTDRVAEYDEVAVPFDGGSLLHRVYVEDVASALRIVAERGEAGEWYNVADRDTFSLSRSLELVADGLNTDVSIVQTGPADLAAAGVEPTDFPLYTPDPALAATEKLAALGWESTDPAEAVATTAQAHREHGRDGVENGPDREAEEKIIDAVRDD</sequence>